<name>A0A024TLW1_9STRA</name>
<gene>
    <name evidence="2" type="ORF">H310_11334</name>
</gene>
<dbReference type="EMBL" id="KI913982">
    <property type="protein sequence ID" value="ETV95013.1"/>
    <property type="molecule type" value="Genomic_DNA"/>
</dbReference>
<evidence type="ECO:0000313" key="2">
    <source>
        <dbReference type="EMBL" id="ETV95013.1"/>
    </source>
</evidence>
<organism evidence="2">
    <name type="scientific">Aphanomyces invadans</name>
    <dbReference type="NCBI Taxonomy" id="157072"/>
    <lineage>
        <taxon>Eukaryota</taxon>
        <taxon>Sar</taxon>
        <taxon>Stramenopiles</taxon>
        <taxon>Oomycota</taxon>
        <taxon>Saprolegniomycetes</taxon>
        <taxon>Saprolegniales</taxon>
        <taxon>Verrucalvaceae</taxon>
        <taxon>Aphanomyces</taxon>
    </lineage>
</organism>
<proteinExistence type="predicted"/>
<accession>A0A024TLW1</accession>
<dbReference type="AlphaFoldDB" id="A0A024TLW1"/>
<evidence type="ECO:0000256" key="1">
    <source>
        <dbReference type="SAM" id="MobiDB-lite"/>
    </source>
</evidence>
<dbReference type="RefSeq" id="XP_008876185.1">
    <property type="nucleotide sequence ID" value="XM_008877963.1"/>
</dbReference>
<feature type="compositionally biased region" description="Polar residues" evidence="1">
    <location>
        <begin position="100"/>
        <end position="118"/>
    </location>
</feature>
<dbReference type="RefSeq" id="XP_008876186.1">
    <property type="nucleotide sequence ID" value="XM_008877964.1"/>
</dbReference>
<sequence length="130" mass="14402">MEGRWIARAFSTAPSYPMCVWRHQLDGQLWLTLERPRLVVPLHHGSLVAGPIRRDTPRRTVPPTFASVGSLFDEILSELAQLQPRSSLAETAEPQPLPAASTSLEKLTGPTRSPQSPVHRSRWVDGTTST</sequence>
<dbReference type="VEuPathDB" id="FungiDB:H310_11334"/>
<dbReference type="EMBL" id="KI913982">
    <property type="protein sequence ID" value="ETV95012.1"/>
    <property type="molecule type" value="Genomic_DNA"/>
</dbReference>
<protein>
    <submittedName>
        <fullName evidence="2">Uncharacterized protein</fullName>
    </submittedName>
</protein>
<dbReference type="GeneID" id="20088384"/>
<feature type="region of interest" description="Disordered" evidence="1">
    <location>
        <begin position="86"/>
        <end position="130"/>
    </location>
</feature>
<reference evidence="2" key="1">
    <citation type="submission" date="2013-12" db="EMBL/GenBank/DDBJ databases">
        <title>The Genome Sequence of Aphanomyces invadans NJM9701.</title>
        <authorList>
            <consortium name="The Broad Institute Genomics Platform"/>
            <person name="Russ C."/>
            <person name="Tyler B."/>
            <person name="van West P."/>
            <person name="Dieguez-Uribeondo J."/>
            <person name="Young S.K."/>
            <person name="Zeng Q."/>
            <person name="Gargeya S."/>
            <person name="Fitzgerald M."/>
            <person name="Abouelleil A."/>
            <person name="Alvarado L."/>
            <person name="Chapman S.B."/>
            <person name="Gainer-Dewar J."/>
            <person name="Goldberg J."/>
            <person name="Griggs A."/>
            <person name="Gujja S."/>
            <person name="Hansen M."/>
            <person name="Howarth C."/>
            <person name="Imamovic A."/>
            <person name="Ireland A."/>
            <person name="Larimer J."/>
            <person name="McCowan C."/>
            <person name="Murphy C."/>
            <person name="Pearson M."/>
            <person name="Poon T.W."/>
            <person name="Priest M."/>
            <person name="Roberts A."/>
            <person name="Saif S."/>
            <person name="Shea T."/>
            <person name="Sykes S."/>
            <person name="Wortman J."/>
            <person name="Nusbaum C."/>
            <person name="Birren B."/>
        </authorList>
    </citation>
    <scope>NUCLEOTIDE SEQUENCE [LARGE SCALE GENOMIC DNA]</scope>
    <source>
        <strain evidence="2">NJM9701</strain>
    </source>
</reference>